<evidence type="ECO:0000313" key="3">
    <source>
        <dbReference type="EMBL" id="CCB91521.1"/>
    </source>
</evidence>
<sequence>MEEKMEPSTNIGGIDSTRFTEIPKGVVQDRKAKFEPDSKPGGVRETIGTDGAKERISSGCERPEIPPRSRSFSNIRSVKVSGGTDTKQNSENLTTRVHSASLSVFPRQWKKGVVPSSSDSRTVSSKDFVGLAEIGLEKSQSAFEKFTGLGGHAKIEEFKGEIKELETSLESAKRSIRSQMRSIFPGGKLNKLNQQLKIKQAELGQLERLRGQADFHENCFTSISEARLEKGETLRTETPSKFHGDAKILLRNREQLREALIAQIPQSVVDLSRKVGDAQTFDTEDEYLEFNNYVIHLDMHPEVTFDEKTRILHIPGDDEHEELNLEMLKQVVVKTLDDGRRILIVGEGIMCDQAKFSTETFGGKVKMAAFNDGCGWGSSAQGAAKKANETALKQMEEGMKKLVENETVTSRDIIRVHDEAMMAAHEAVVNGEKLGSTCPQIMTVIGDVAHLTLAGDSKCFVISSDLMVRDPTEGIRGGTDATDPGGRIGGKYGKGYVETEDGLDGPDLRNYSHCLIRLNPGDTVVMCSDGIGDNVDPKGMGFKPDDPQFEGIDGSDWDDSNPDHIAARNQFQAKQIKNILTAYKKEIGKEHLTQQDVAKALNRHAQKNALRAKAQSGLGNRYHKEVGKADHCGMLVYTHP</sequence>
<dbReference type="PANTHER" id="PTHR21586">
    <property type="entry name" value="TIPA"/>
    <property type="match status" value="1"/>
</dbReference>
<dbReference type="EMBL" id="FR872653">
    <property type="protein sequence ID" value="CCB91521.1"/>
    <property type="molecule type" value="Genomic_DNA"/>
</dbReference>
<feature type="compositionally biased region" description="Basic and acidic residues" evidence="2">
    <location>
        <begin position="51"/>
        <end position="67"/>
    </location>
</feature>
<feature type="region of interest" description="Disordered" evidence="2">
    <location>
        <begin position="1"/>
        <end position="70"/>
    </location>
</feature>
<dbReference type="InterPro" id="IPR053287">
    <property type="entry name" value="PP2C-like_domain"/>
</dbReference>
<name>F8LDN5_9BACT</name>
<feature type="compositionally biased region" description="Basic and acidic residues" evidence="2">
    <location>
        <begin position="27"/>
        <end position="38"/>
    </location>
</feature>
<evidence type="ECO:0008006" key="4">
    <source>
        <dbReference type="Google" id="ProtNLM"/>
    </source>
</evidence>
<keyword evidence="1" id="KW-0175">Coiled coil</keyword>
<feature type="region of interest" description="Disordered" evidence="2">
    <location>
        <begin position="473"/>
        <end position="493"/>
    </location>
</feature>
<dbReference type="InterPro" id="IPR036457">
    <property type="entry name" value="PPM-type-like_dom_sf"/>
</dbReference>
<reference evidence="3" key="1">
    <citation type="submission" date="2011-05" db="EMBL/GenBank/DDBJ databases">
        <title>Unity in variety -- the pan-genome of the Chlamydiae.</title>
        <authorList>
            <person name="Collingro A."/>
            <person name="Tischler P."/>
            <person name="Weinmaier T."/>
            <person name="Penz T."/>
            <person name="Heinz E."/>
            <person name="Brunham R.C."/>
            <person name="Read T.D."/>
            <person name="Bavoil P.M."/>
            <person name="Sachse K."/>
            <person name="Kahane S."/>
            <person name="Friedman M.G."/>
            <person name="Rattei T."/>
            <person name="Myers G.S.A."/>
            <person name="Horn M."/>
        </authorList>
    </citation>
    <scope>NUCLEOTIDE SEQUENCE</scope>
    <source>
        <strain evidence="3">2032/99</strain>
    </source>
</reference>
<dbReference type="AlphaFoldDB" id="F8LDN5"/>
<feature type="coiled-coil region" evidence="1">
    <location>
        <begin position="155"/>
        <end position="209"/>
    </location>
</feature>
<dbReference type="PANTHER" id="PTHR21586:SF0">
    <property type="entry name" value="PP2C-LIKE DOMAIN-CONTAINING PROTEIN CG9801"/>
    <property type="match status" value="1"/>
</dbReference>
<protein>
    <recommendedName>
        <fullName evidence="4">PPM-type phosphatase domain-containing protein</fullName>
    </recommendedName>
</protein>
<gene>
    <name evidence="3" type="ORF">WCH_AD02630</name>
</gene>
<evidence type="ECO:0000256" key="2">
    <source>
        <dbReference type="SAM" id="MobiDB-lite"/>
    </source>
</evidence>
<proteinExistence type="predicted"/>
<dbReference type="SUPFAM" id="SSF81606">
    <property type="entry name" value="PP2C-like"/>
    <property type="match status" value="1"/>
</dbReference>
<evidence type="ECO:0000256" key="1">
    <source>
        <dbReference type="SAM" id="Coils"/>
    </source>
</evidence>
<accession>F8LDN5</accession>
<organism evidence="3">
    <name type="scientific">Waddlia chondrophila 2032/99</name>
    <dbReference type="NCBI Taxonomy" id="765953"/>
    <lineage>
        <taxon>Bacteria</taxon>
        <taxon>Pseudomonadati</taxon>
        <taxon>Chlamydiota</taxon>
        <taxon>Chlamydiia</taxon>
        <taxon>Parachlamydiales</taxon>
        <taxon>Waddliaceae</taxon>
        <taxon>Waddlia</taxon>
    </lineage>
</organism>
<dbReference type="Gene3D" id="3.60.40.10">
    <property type="entry name" value="PPM-type phosphatase domain"/>
    <property type="match status" value="1"/>
</dbReference>